<evidence type="ECO:0000313" key="3">
    <source>
        <dbReference type="Proteomes" id="UP000694866"/>
    </source>
</evidence>
<dbReference type="KEGG" id="fas:105266368"/>
<dbReference type="Proteomes" id="UP000694866">
    <property type="component" value="Unplaced"/>
</dbReference>
<gene>
    <name evidence="4" type="primary">LOC105266368</name>
</gene>
<dbReference type="AlphaFoldDB" id="A0A9R1T4R0"/>
<dbReference type="RefSeq" id="XP_011302784.1">
    <property type="nucleotide sequence ID" value="XM_011304482.1"/>
</dbReference>
<keyword evidence="3" id="KW-1185">Reference proteome</keyword>
<feature type="compositionally biased region" description="Acidic residues" evidence="2">
    <location>
        <begin position="361"/>
        <end position="371"/>
    </location>
</feature>
<dbReference type="GeneID" id="105266368"/>
<name>A0A9R1T4R0_9HYME</name>
<accession>A0A9R1T4R0</accession>
<evidence type="ECO:0000256" key="1">
    <source>
        <dbReference type="SAM" id="Coils"/>
    </source>
</evidence>
<reference evidence="4" key="1">
    <citation type="submission" date="2025-08" db="UniProtKB">
        <authorList>
            <consortium name="RefSeq"/>
        </authorList>
    </citation>
    <scope>IDENTIFICATION</scope>
    <source>
        <strain evidence="4">USDA-PBARC FA_bdor</strain>
        <tissue evidence="4">Whole organism</tissue>
    </source>
</reference>
<dbReference type="OrthoDB" id="7588182at2759"/>
<evidence type="ECO:0000313" key="4">
    <source>
        <dbReference type="RefSeq" id="XP_011302784.1"/>
    </source>
</evidence>
<sequence>MRKLKKALSHARKGTTTHERIESGIKDTTTFVNYRNHVSRVEKVVTNENPPFVAREEVKSISLKYNRNDPGPSVTMPESLVKNRVKNPSKCQVRKCRGIKARDTEADRLRQLIMKVKELKKNVDEYETIKITQATESCHVQPSVEKSTQTAVDDTQSALIVLHHCQDEMMKLQEFLQDASRHLENPTGACCEIVTPHVHTFVDGLSAVIKYSVDRTPHHELPSTSYEPRNYDAISSDKGNHNLRVCPRTITTAANEPEDNSRSETFVSENTPGFRIIRPRHEEIFQAAIIQKLSSSLVEGENSTDIQLQAKKTWDMDKIIIVVRCSPPRYASQLPMGSKTILTLREPAVFRTSDLTSTSDYTDDTSDDDNSDHETPNHIRKNGFLGILNLRNLLYK</sequence>
<keyword evidence="1" id="KW-0175">Coiled coil</keyword>
<organism evidence="3 4">
    <name type="scientific">Fopius arisanus</name>
    <dbReference type="NCBI Taxonomy" id="64838"/>
    <lineage>
        <taxon>Eukaryota</taxon>
        <taxon>Metazoa</taxon>
        <taxon>Ecdysozoa</taxon>
        <taxon>Arthropoda</taxon>
        <taxon>Hexapoda</taxon>
        <taxon>Insecta</taxon>
        <taxon>Pterygota</taxon>
        <taxon>Neoptera</taxon>
        <taxon>Endopterygota</taxon>
        <taxon>Hymenoptera</taxon>
        <taxon>Apocrita</taxon>
        <taxon>Ichneumonoidea</taxon>
        <taxon>Braconidae</taxon>
        <taxon>Opiinae</taxon>
        <taxon>Fopius</taxon>
    </lineage>
</organism>
<feature type="coiled-coil region" evidence="1">
    <location>
        <begin position="102"/>
        <end position="129"/>
    </location>
</feature>
<protein>
    <submittedName>
        <fullName evidence="4">Uncharacterized protein isoform X1</fullName>
    </submittedName>
</protein>
<feature type="region of interest" description="Disordered" evidence="2">
    <location>
        <begin position="355"/>
        <end position="378"/>
    </location>
</feature>
<evidence type="ECO:0000256" key="2">
    <source>
        <dbReference type="SAM" id="MobiDB-lite"/>
    </source>
</evidence>
<proteinExistence type="predicted"/>